<accession>U2QM87</accession>
<dbReference type="InterPro" id="IPR029052">
    <property type="entry name" value="Metallo-depent_PP-like"/>
</dbReference>
<keyword evidence="7 8" id="KW-0233">DNA recombination</keyword>
<evidence type="ECO:0000256" key="1">
    <source>
        <dbReference type="ARBA" id="ARBA00010555"/>
    </source>
</evidence>
<reference evidence="11 12" key="1">
    <citation type="submission" date="2013-08" db="EMBL/GenBank/DDBJ databases">
        <authorList>
            <person name="Weinstock G."/>
            <person name="Sodergren E."/>
            <person name="Wylie T."/>
            <person name="Fulton L."/>
            <person name="Fulton R."/>
            <person name="Fronick C."/>
            <person name="O'Laughlin M."/>
            <person name="Godfrey J."/>
            <person name="Miner T."/>
            <person name="Herter B."/>
            <person name="Appelbaum E."/>
            <person name="Cordes M."/>
            <person name="Lek S."/>
            <person name="Wollam A."/>
            <person name="Pepin K.H."/>
            <person name="Palsikar V.B."/>
            <person name="Mitreva M."/>
            <person name="Wilson R.K."/>
        </authorList>
    </citation>
    <scope>NUCLEOTIDE SEQUENCE [LARGE SCALE GENOMIC DNA]</scope>
    <source>
        <strain evidence="11 12">ATCC 700627</strain>
    </source>
</reference>
<dbReference type="GO" id="GO:0006310">
    <property type="term" value="P:DNA recombination"/>
    <property type="evidence" value="ECO:0007669"/>
    <property type="project" value="UniProtKB-KW"/>
</dbReference>
<dbReference type="EMBL" id="AWVP01000063">
    <property type="protein sequence ID" value="ERK57626.1"/>
    <property type="molecule type" value="Genomic_DNA"/>
</dbReference>
<evidence type="ECO:0000313" key="11">
    <source>
        <dbReference type="EMBL" id="ERK57626.1"/>
    </source>
</evidence>
<proteinExistence type="inferred from homology"/>
<evidence type="ECO:0000256" key="8">
    <source>
        <dbReference type="RuleBase" id="RU363069"/>
    </source>
</evidence>
<comment type="caution">
    <text evidence="11">The sequence shown here is derived from an EMBL/GenBank/DDBJ whole genome shotgun (WGS) entry which is preliminary data.</text>
</comment>
<dbReference type="Gene3D" id="3.60.21.10">
    <property type="match status" value="1"/>
</dbReference>
<comment type="function">
    <text evidence="8">SbcCD cleaves DNA hairpin structures. These structures can inhibit DNA replication and are intermediates in certain DNA recombination reactions. The complex acts as a 3'-&gt;5' double strand exonuclease that can open hairpins. It also has a 5' single-strand endonuclease activity.</text>
</comment>
<dbReference type="InterPro" id="IPR041796">
    <property type="entry name" value="Mre11_N"/>
</dbReference>
<dbReference type="HOGENOM" id="CLU_038045_0_1_9"/>
<dbReference type="GO" id="GO:0006260">
    <property type="term" value="P:DNA replication"/>
    <property type="evidence" value="ECO:0007669"/>
    <property type="project" value="UniProtKB-KW"/>
</dbReference>
<keyword evidence="4 8" id="KW-0540">Nuclease</keyword>
<comment type="similarity">
    <text evidence="1 8">Belongs to the SbcD family.</text>
</comment>
<organism evidence="11 12">
    <name type="scientific">Gemella bergeri ATCC 700627</name>
    <dbReference type="NCBI Taxonomy" id="1321820"/>
    <lineage>
        <taxon>Bacteria</taxon>
        <taxon>Bacillati</taxon>
        <taxon>Bacillota</taxon>
        <taxon>Bacilli</taxon>
        <taxon>Bacillales</taxon>
        <taxon>Gemellaceae</taxon>
        <taxon>Gemella</taxon>
    </lineage>
</organism>
<feature type="domain" description="Nuclease SbcCD subunit D C-terminal" evidence="10">
    <location>
        <begin position="280"/>
        <end position="370"/>
    </location>
</feature>
<evidence type="ECO:0000256" key="5">
    <source>
        <dbReference type="ARBA" id="ARBA00022801"/>
    </source>
</evidence>
<dbReference type="PATRIC" id="fig|1321820.3.peg.1046"/>
<evidence type="ECO:0000256" key="6">
    <source>
        <dbReference type="ARBA" id="ARBA00022839"/>
    </source>
</evidence>
<keyword evidence="5 8" id="KW-0378">Hydrolase</keyword>
<dbReference type="NCBIfam" id="TIGR00619">
    <property type="entry name" value="sbcd"/>
    <property type="match status" value="1"/>
</dbReference>
<dbReference type="SUPFAM" id="SSF56300">
    <property type="entry name" value="Metallo-dependent phosphatases"/>
    <property type="match status" value="1"/>
</dbReference>
<dbReference type="Pfam" id="PF12320">
    <property type="entry name" value="SbcD_C"/>
    <property type="match status" value="1"/>
</dbReference>
<dbReference type="InterPro" id="IPR026843">
    <property type="entry name" value="SbcD_C"/>
</dbReference>
<dbReference type="PANTHER" id="PTHR30337">
    <property type="entry name" value="COMPONENT OF ATP-DEPENDENT DSDNA EXONUCLEASE"/>
    <property type="match status" value="1"/>
</dbReference>
<name>U2QM87_9BACL</name>
<keyword evidence="6 8" id="KW-0269">Exonuclease</keyword>
<feature type="domain" description="Calcineurin-like phosphoesterase" evidence="9">
    <location>
        <begin position="20"/>
        <end position="232"/>
    </location>
</feature>
<dbReference type="GO" id="GO:0008408">
    <property type="term" value="F:3'-5' exonuclease activity"/>
    <property type="evidence" value="ECO:0007669"/>
    <property type="project" value="InterPro"/>
</dbReference>
<evidence type="ECO:0000256" key="3">
    <source>
        <dbReference type="ARBA" id="ARBA00013365"/>
    </source>
</evidence>
<keyword evidence="8" id="KW-0255">Endonuclease</keyword>
<dbReference type="InterPro" id="IPR004593">
    <property type="entry name" value="SbcD"/>
</dbReference>
<dbReference type="InterPro" id="IPR004843">
    <property type="entry name" value="Calcineurin-like_PHP"/>
</dbReference>
<evidence type="ECO:0000259" key="10">
    <source>
        <dbReference type="Pfam" id="PF12320"/>
    </source>
</evidence>
<keyword evidence="12" id="KW-1185">Reference proteome</keyword>
<dbReference type="CDD" id="cd00840">
    <property type="entry name" value="MPP_Mre11_N"/>
    <property type="match status" value="1"/>
</dbReference>
<protein>
    <recommendedName>
        <fullName evidence="3 8">Nuclease SbcCD subunit D</fullName>
    </recommendedName>
</protein>
<dbReference type="Proteomes" id="UP000016637">
    <property type="component" value="Unassembled WGS sequence"/>
</dbReference>
<evidence type="ECO:0000256" key="2">
    <source>
        <dbReference type="ARBA" id="ARBA00011322"/>
    </source>
</evidence>
<dbReference type="eggNOG" id="COG0420">
    <property type="taxonomic scope" value="Bacteria"/>
</dbReference>
<dbReference type="GO" id="GO:0004519">
    <property type="term" value="F:endonuclease activity"/>
    <property type="evidence" value="ECO:0007669"/>
    <property type="project" value="UniProtKB-KW"/>
</dbReference>
<dbReference type="AlphaFoldDB" id="U2QM87"/>
<keyword evidence="8" id="KW-0235">DNA replication</keyword>
<dbReference type="Pfam" id="PF00149">
    <property type="entry name" value="Metallophos"/>
    <property type="match status" value="1"/>
</dbReference>
<evidence type="ECO:0000313" key="12">
    <source>
        <dbReference type="Proteomes" id="UP000016637"/>
    </source>
</evidence>
<evidence type="ECO:0000256" key="7">
    <source>
        <dbReference type="ARBA" id="ARBA00023172"/>
    </source>
</evidence>
<dbReference type="InterPro" id="IPR050535">
    <property type="entry name" value="DNA_Repair-Maintenance_Comp"/>
</dbReference>
<dbReference type="PANTHER" id="PTHR30337:SF0">
    <property type="entry name" value="NUCLEASE SBCCD SUBUNIT D"/>
    <property type="match status" value="1"/>
</dbReference>
<gene>
    <name evidence="8" type="primary">sbcD</name>
    <name evidence="11" type="ORF">HMPREF1983_01075</name>
</gene>
<evidence type="ECO:0000256" key="4">
    <source>
        <dbReference type="ARBA" id="ARBA00022722"/>
    </source>
</evidence>
<sequence length="396" mass="45855">MGKKICYNNYIKYSGGIGVRILHTADWHIGKKLQRISLLEDQEYIINQIINQIEKYHPELLIIAGDLYDKSIPSKEATHLLQQALSDINIKHNLPIVAISGNHDNRERLSVGKAWFSQHNFYLHTTLEQSFKKITFDNVDMYLLPYFEPYEAREYFNDNTLDTHHKATKRVIDEIYSTMNEKNVNILVAHTFVAGSLETDSEREISVGTVENVAVDVFEKFDYVALGHLHNPNACNEEKIKYSGSPLAYSFSEAKQTKGTRLINITKNSFEEQFLPLEPLRKLYNVVADYNEVMTKEFQNNFNFKHDFFSMELSGLDGITDPMPRIQAMYPNTLLLKKKTKKENSEKESLTKEMLSKTPLELIENFYKEEVSVELTDIQKKTLENIFKVVNSDETN</sequence>
<evidence type="ECO:0000259" key="9">
    <source>
        <dbReference type="Pfam" id="PF00149"/>
    </source>
</evidence>
<comment type="subunit">
    <text evidence="2 8">Heterodimer of SbcC and SbcD.</text>
</comment>